<dbReference type="SMART" id="SM00089">
    <property type="entry name" value="PKD"/>
    <property type="match status" value="1"/>
</dbReference>
<keyword evidence="3" id="KW-0732">Signal</keyword>
<evidence type="ECO:0000259" key="5">
    <source>
        <dbReference type="PROSITE" id="PS51829"/>
    </source>
</evidence>
<feature type="non-terminal residue" evidence="6">
    <location>
        <position position="947"/>
    </location>
</feature>
<dbReference type="Pfam" id="PF18911">
    <property type="entry name" value="PKD_4"/>
    <property type="match status" value="1"/>
</dbReference>
<dbReference type="InterPro" id="IPR013783">
    <property type="entry name" value="Ig-like_fold"/>
</dbReference>
<sequence>MGFKNYLAIVVLFIFGNVQNIFAQPSNDACASAIPLTVTNGSCTSILYTNVAATTVGTDPAPACWAPATRSHTVWFSFVATTADIELSTNFSGTLANTQIGVYSGTCGSLTQLACQEDVNTAGGLLHTNVILHGLTIGNTYYVMVDGNGTSTGTFGICAQETLPIAPPSPIQDCDTAQFLCNRNNISIPNGTGGPGLVQTNPSCFGSPGERAAWWYTFTVATTGTLDFTITPNGSVDYDFAVYNVTTGCPGTELVCNWDATTGATGLCGAGLGCENTITVTAGQTYAILVDRFTASSNFGFVLDFVGTTATFTSPTPSFTASAACLGQATNFTNTTIGSNTYSWNFGDGFTSNLENPSHTYAATGTYNVTLLVTTVPGGCQNQITIPVTVSPIPTVNAGTDTSTCSGACVTLSGATNATGYTGPAPFSNSTSYAIPDGSATGVNSPISVSGVFPTTIAAGSIASVCINLTHGWDSDLDIFLRCPDGTLLELSTDNGGSGANYTSTCFTPTAVNVIGSAGNTTAPFTGNYAPEQAFTALNGCTANGTWELFVQDDAGLFSGSITGWTITFNNTYPPFVWSPTTAMTGANTLTPSVCPTATTTYTLTAYGAGGCVVTDTVLVTVTPGPSLTLTSAAATTNQSVCANSAITNITYAVGGGATGASVVGLPAGVTGSYSAGVFTISGTPTASGTYNYTVTTTGGGCTPATATGVINVNNAPVLTSITSTTPICSGNNAVYNLTGTPNAIISYNINGGAPQTITLSAAGTATVTVPSIVTNTTLNATNVAAAGTTVVGNGLSVAGGINPANAVGAISALGAAANATNCASIDNANTTQTITLQHLVPAGTIITISIARDTNAGSVNISDGTANIGAFSAGPNDVLQRITVTTTVATNTIIITRVGGITWVDGVQYSITLPGCSTPIAISNTVVVTAVPVITLTSAVPTTSQT</sequence>
<gene>
    <name evidence="6" type="ORF">OJ995_13410</name>
</gene>
<dbReference type="SUPFAM" id="SSF49785">
    <property type="entry name" value="Galactose-binding domain-like"/>
    <property type="match status" value="1"/>
</dbReference>
<dbReference type="PROSITE" id="PS50093">
    <property type="entry name" value="PKD"/>
    <property type="match status" value="1"/>
</dbReference>
<accession>A0ABT3ELF1</accession>
<feature type="domain" description="PKD" evidence="4">
    <location>
        <begin position="341"/>
        <end position="395"/>
    </location>
</feature>
<feature type="chain" id="PRO_5046507061" evidence="3">
    <location>
        <begin position="24"/>
        <end position="947"/>
    </location>
</feature>
<name>A0ABT3ELF1_9FLAO</name>
<protein>
    <submittedName>
        <fullName evidence="6">PKD domain-containing protein</fullName>
    </submittedName>
</protein>
<dbReference type="InterPro" id="IPR035986">
    <property type="entry name" value="PKD_dom_sf"/>
</dbReference>
<dbReference type="InterPro" id="IPR056600">
    <property type="entry name" value="GBD_T9SS_assoc"/>
</dbReference>
<keyword evidence="7" id="KW-1185">Reference proteome</keyword>
<dbReference type="Proteomes" id="UP001165677">
    <property type="component" value="Unassembled WGS sequence"/>
</dbReference>
<dbReference type="SUPFAM" id="SSF49299">
    <property type="entry name" value="PKD domain"/>
    <property type="match status" value="1"/>
</dbReference>
<dbReference type="Gene3D" id="2.60.40.10">
    <property type="entry name" value="Immunoglobulins"/>
    <property type="match status" value="2"/>
</dbReference>
<comment type="caution">
    <text evidence="6">The sequence shown here is derived from an EMBL/GenBank/DDBJ whole genome shotgun (WGS) entry which is preliminary data.</text>
</comment>
<evidence type="ECO:0000313" key="7">
    <source>
        <dbReference type="Proteomes" id="UP001165677"/>
    </source>
</evidence>
<keyword evidence="2" id="KW-0378">Hydrolase</keyword>
<dbReference type="Gene3D" id="2.60.120.380">
    <property type="match status" value="1"/>
</dbReference>
<dbReference type="CDD" id="cd00146">
    <property type="entry name" value="PKD"/>
    <property type="match status" value="1"/>
</dbReference>
<dbReference type="RefSeq" id="WP_264369902.1">
    <property type="nucleotide sequence ID" value="NZ_JAPCIO010000018.1"/>
</dbReference>
<dbReference type="Gene3D" id="2.60.120.260">
    <property type="entry name" value="Galactose-binding domain-like"/>
    <property type="match status" value="1"/>
</dbReference>
<keyword evidence="1" id="KW-0645">Protease</keyword>
<dbReference type="InterPro" id="IPR022409">
    <property type="entry name" value="PKD/Chitinase_dom"/>
</dbReference>
<evidence type="ECO:0000256" key="3">
    <source>
        <dbReference type="SAM" id="SignalP"/>
    </source>
</evidence>
<dbReference type="PROSITE" id="PS51829">
    <property type="entry name" value="P_HOMO_B"/>
    <property type="match status" value="1"/>
</dbReference>
<evidence type="ECO:0000259" key="4">
    <source>
        <dbReference type="PROSITE" id="PS50093"/>
    </source>
</evidence>
<dbReference type="EMBL" id="JAPCIO010000018">
    <property type="protein sequence ID" value="MCW1149221.1"/>
    <property type="molecule type" value="Genomic_DNA"/>
</dbReference>
<feature type="domain" description="P/Homo B" evidence="5">
    <location>
        <begin position="422"/>
        <end position="575"/>
    </location>
</feature>
<dbReference type="Pfam" id="PF01483">
    <property type="entry name" value="P_proprotein"/>
    <property type="match status" value="1"/>
</dbReference>
<evidence type="ECO:0000256" key="1">
    <source>
        <dbReference type="ARBA" id="ARBA00022670"/>
    </source>
</evidence>
<reference evidence="6" key="1">
    <citation type="submission" date="2022-10" db="EMBL/GenBank/DDBJ databases">
        <title>Flavobacterium sp. nov., a bacterium isolated from lake sediment.</title>
        <authorList>
            <person name="Qu J.-H."/>
        </authorList>
    </citation>
    <scope>NUCLEOTIDE SEQUENCE</scope>
    <source>
        <strain evidence="6">TH16-21</strain>
    </source>
</reference>
<dbReference type="InterPro" id="IPR008979">
    <property type="entry name" value="Galactose-bd-like_sf"/>
</dbReference>
<organism evidence="6 7">
    <name type="scientific">Flavobacterium lacisediminis</name>
    <dbReference type="NCBI Taxonomy" id="2989705"/>
    <lineage>
        <taxon>Bacteria</taxon>
        <taxon>Pseudomonadati</taxon>
        <taxon>Bacteroidota</taxon>
        <taxon>Flavobacteriia</taxon>
        <taxon>Flavobacteriales</taxon>
        <taxon>Flavobacteriaceae</taxon>
        <taxon>Flavobacterium</taxon>
    </lineage>
</organism>
<evidence type="ECO:0000313" key="6">
    <source>
        <dbReference type="EMBL" id="MCW1149221.1"/>
    </source>
</evidence>
<dbReference type="InterPro" id="IPR002884">
    <property type="entry name" value="P_dom"/>
</dbReference>
<dbReference type="InterPro" id="IPR000601">
    <property type="entry name" value="PKD_dom"/>
</dbReference>
<evidence type="ECO:0000256" key="2">
    <source>
        <dbReference type="ARBA" id="ARBA00022801"/>
    </source>
</evidence>
<dbReference type="Pfam" id="PF23759">
    <property type="entry name" value="GBD_T9SS_assoc"/>
    <property type="match status" value="2"/>
</dbReference>
<feature type="signal peptide" evidence="3">
    <location>
        <begin position="1"/>
        <end position="23"/>
    </location>
</feature>
<proteinExistence type="predicted"/>